<dbReference type="InterPro" id="IPR045357">
    <property type="entry name" value="Aminopeptidase_N-like_N"/>
</dbReference>
<dbReference type="InterPro" id="IPR042097">
    <property type="entry name" value="Aminopeptidase_N-like_N_sf"/>
</dbReference>
<evidence type="ECO:0000256" key="2">
    <source>
        <dbReference type="ARBA" id="ARBA00022438"/>
    </source>
</evidence>
<dbReference type="AlphaFoldDB" id="A0A4C2A883"/>
<dbReference type="GO" id="GO:0005615">
    <property type="term" value="C:extracellular space"/>
    <property type="evidence" value="ECO:0007669"/>
    <property type="project" value="TreeGrafter"/>
</dbReference>
<proteinExistence type="inferred from homology"/>
<protein>
    <submittedName>
        <fullName evidence="5">Glutamyl aminopeptidase</fullName>
    </submittedName>
</protein>
<gene>
    <name evidence="5" type="primary">Enpep</name>
    <name evidence="5" type="ORF">EVAR_98423_1</name>
</gene>
<comment type="similarity">
    <text evidence="1">Belongs to the peptidase M1 family.</text>
</comment>
<keyword evidence="2 5" id="KW-0645">Protease</keyword>
<dbReference type="GO" id="GO:0008270">
    <property type="term" value="F:zinc ion binding"/>
    <property type="evidence" value="ECO:0007669"/>
    <property type="project" value="TreeGrafter"/>
</dbReference>
<dbReference type="Gene3D" id="2.60.40.1730">
    <property type="entry name" value="tricorn interacting facor f3 domain"/>
    <property type="match status" value="1"/>
</dbReference>
<dbReference type="STRING" id="151549.A0A4C2A883"/>
<keyword evidence="6" id="KW-1185">Reference proteome</keyword>
<keyword evidence="2 5" id="KW-0031">Aminopeptidase</keyword>
<accession>A0A4C2A883</accession>
<dbReference type="Pfam" id="PF11838">
    <property type="entry name" value="ERAP1_C"/>
    <property type="match status" value="1"/>
</dbReference>
<dbReference type="GO" id="GO:0070006">
    <property type="term" value="F:metalloaminopeptidase activity"/>
    <property type="evidence" value="ECO:0007669"/>
    <property type="project" value="TreeGrafter"/>
</dbReference>
<evidence type="ECO:0000259" key="3">
    <source>
        <dbReference type="Pfam" id="PF11838"/>
    </source>
</evidence>
<dbReference type="PANTHER" id="PTHR11533">
    <property type="entry name" value="PROTEASE M1 ZINC METALLOPROTEASE"/>
    <property type="match status" value="1"/>
</dbReference>
<comment type="caution">
    <text evidence="5">The sequence shown here is derived from an EMBL/GenBank/DDBJ whole genome shotgun (WGS) entry which is preliminary data.</text>
</comment>
<dbReference type="GO" id="GO:0005737">
    <property type="term" value="C:cytoplasm"/>
    <property type="evidence" value="ECO:0007669"/>
    <property type="project" value="TreeGrafter"/>
</dbReference>
<dbReference type="Proteomes" id="UP000299102">
    <property type="component" value="Unassembled WGS sequence"/>
</dbReference>
<dbReference type="Pfam" id="PF17900">
    <property type="entry name" value="Peptidase_M1_N"/>
    <property type="match status" value="1"/>
</dbReference>
<evidence type="ECO:0000256" key="1">
    <source>
        <dbReference type="ARBA" id="ARBA00010136"/>
    </source>
</evidence>
<dbReference type="GO" id="GO:0016020">
    <property type="term" value="C:membrane"/>
    <property type="evidence" value="ECO:0007669"/>
    <property type="project" value="TreeGrafter"/>
</dbReference>
<evidence type="ECO:0000259" key="4">
    <source>
        <dbReference type="Pfam" id="PF17900"/>
    </source>
</evidence>
<keyword evidence="2 5" id="KW-0378">Hydrolase</keyword>
<dbReference type="GO" id="GO:0006508">
    <property type="term" value="P:proteolysis"/>
    <property type="evidence" value="ECO:0007669"/>
    <property type="project" value="TreeGrafter"/>
</dbReference>
<dbReference type="EMBL" id="BGZK01002768">
    <property type="protein sequence ID" value="GBP96318.1"/>
    <property type="molecule type" value="Genomic_DNA"/>
</dbReference>
<dbReference type="Gene3D" id="1.25.50.20">
    <property type="match status" value="1"/>
</dbReference>
<dbReference type="GO" id="GO:0042277">
    <property type="term" value="F:peptide binding"/>
    <property type="evidence" value="ECO:0007669"/>
    <property type="project" value="TreeGrafter"/>
</dbReference>
<dbReference type="GO" id="GO:0043171">
    <property type="term" value="P:peptide catabolic process"/>
    <property type="evidence" value="ECO:0007669"/>
    <property type="project" value="TreeGrafter"/>
</dbReference>
<dbReference type="OrthoDB" id="510539at2759"/>
<dbReference type="SUPFAM" id="SSF63737">
    <property type="entry name" value="Leukotriene A4 hydrolase N-terminal domain"/>
    <property type="match status" value="1"/>
</dbReference>
<reference evidence="5 6" key="1">
    <citation type="journal article" date="2019" name="Commun. Biol.">
        <title>The bagworm genome reveals a unique fibroin gene that provides high tensile strength.</title>
        <authorList>
            <person name="Kono N."/>
            <person name="Nakamura H."/>
            <person name="Ohtoshi R."/>
            <person name="Tomita M."/>
            <person name="Numata K."/>
            <person name="Arakawa K."/>
        </authorList>
    </citation>
    <scope>NUCLEOTIDE SEQUENCE [LARGE SCALE GENOMIC DNA]</scope>
</reference>
<dbReference type="PANTHER" id="PTHR11533:SF276">
    <property type="entry name" value="GLUTAMYL AMINOPEPTIDASE"/>
    <property type="match status" value="1"/>
</dbReference>
<feature type="domain" description="ERAP1-like C-terminal" evidence="3">
    <location>
        <begin position="216"/>
        <end position="382"/>
    </location>
</feature>
<dbReference type="InterPro" id="IPR024571">
    <property type="entry name" value="ERAP1-like_C_dom"/>
</dbReference>
<organism evidence="5 6">
    <name type="scientific">Eumeta variegata</name>
    <name type="common">Bagworm moth</name>
    <name type="synonym">Eumeta japonica</name>
    <dbReference type="NCBI Taxonomy" id="151549"/>
    <lineage>
        <taxon>Eukaryota</taxon>
        <taxon>Metazoa</taxon>
        <taxon>Ecdysozoa</taxon>
        <taxon>Arthropoda</taxon>
        <taxon>Hexapoda</taxon>
        <taxon>Insecta</taxon>
        <taxon>Pterygota</taxon>
        <taxon>Neoptera</taxon>
        <taxon>Endopterygota</taxon>
        <taxon>Lepidoptera</taxon>
        <taxon>Glossata</taxon>
        <taxon>Ditrysia</taxon>
        <taxon>Tineoidea</taxon>
        <taxon>Psychidae</taxon>
        <taxon>Oiketicinae</taxon>
        <taxon>Eumeta</taxon>
    </lineage>
</organism>
<dbReference type="InterPro" id="IPR050344">
    <property type="entry name" value="Peptidase_M1_aminopeptidases"/>
</dbReference>
<feature type="domain" description="Aminopeptidase N-like N-terminal" evidence="4">
    <location>
        <begin position="18"/>
        <end position="75"/>
    </location>
</feature>
<dbReference type="Gene3D" id="3.30.2010.30">
    <property type="match status" value="1"/>
</dbReference>
<name>A0A4C2A883_EUMVA</name>
<evidence type="ECO:0000313" key="6">
    <source>
        <dbReference type="Proteomes" id="UP000299102"/>
    </source>
</evidence>
<sequence length="386" mass="45609">MEKPSAEISERLSKSVIPQNYKIILNPDLEAGTFSGNVNIRVDIKDERDHIRLHTKFLQIQNVKEISAVHNEINNVDEVTFATSVPMSTYLACFVICDFHYLEKNINSNGIGNDFKLRTFAQRDQLHKIKFALDIAQRATEFYITYYQIPFPLPKLVTFNLKESDIWIKINNNQVGYYRVNYPHEMWLDLIMQLQLKSDKFSLLPPTNDYEFLTCNVRKLFLDWLNNYESDGADVVEPDLRDLVYYYGMKSGTIEEWEHLWQIYLKEEDVQERAKLRHALERRTMLVYRSMYLTLAWEEKYIRSQDYLIVLDYLAQSPIGAALVWDDVRTRWPQYIERFSLNSRYLGNMIPAITADFNSENRLQEMETFFVKYPEAGAGRQLVVVH</sequence>
<evidence type="ECO:0000313" key="5">
    <source>
        <dbReference type="EMBL" id="GBP96318.1"/>
    </source>
</evidence>